<comment type="caution">
    <text evidence="1">The sequence shown here is derived from an EMBL/GenBank/DDBJ whole genome shotgun (WGS) entry which is preliminary data.</text>
</comment>
<evidence type="ECO:0000313" key="1">
    <source>
        <dbReference type="EMBL" id="KAK6303259.1"/>
    </source>
</evidence>
<accession>A0AAN8QF20</accession>
<reference evidence="1 2" key="1">
    <citation type="submission" date="2021-04" db="EMBL/GenBank/DDBJ databases">
        <authorList>
            <person name="De Guttry C."/>
            <person name="Zahm M."/>
            <person name="Klopp C."/>
            <person name="Cabau C."/>
            <person name="Louis A."/>
            <person name="Berthelot C."/>
            <person name="Parey E."/>
            <person name="Roest Crollius H."/>
            <person name="Montfort J."/>
            <person name="Robinson-Rechavi M."/>
            <person name="Bucao C."/>
            <person name="Bouchez O."/>
            <person name="Gislard M."/>
            <person name="Lluch J."/>
            <person name="Milhes M."/>
            <person name="Lampietro C."/>
            <person name="Lopez Roques C."/>
            <person name="Donnadieu C."/>
            <person name="Braasch I."/>
            <person name="Desvignes T."/>
            <person name="Postlethwait J."/>
            <person name="Bobe J."/>
            <person name="Wedekind C."/>
            <person name="Guiguen Y."/>
        </authorList>
    </citation>
    <scope>NUCLEOTIDE SEQUENCE [LARGE SCALE GENOMIC DNA]</scope>
    <source>
        <strain evidence="1">Cs_M1</strain>
        <tissue evidence="1">Blood</tissue>
    </source>
</reference>
<dbReference type="Proteomes" id="UP001356427">
    <property type="component" value="Unassembled WGS sequence"/>
</dbReference>
<gene>
    <name evidence="1" type="ORF">J4Q44_G00257130</name>
</gene>
<evidence type="ECO:0000313" key="2">
    <source>
        <dbReference type="Proteomes" id="UP001356427"/>
    </source>
</evidence>
<protein>
    <submittedName>
        <fullName evidence="1">Uncharacterized protein</fullName>
    </submittedName>
</protein>
<keyword evidence="2" id="KW-1185">Reference proteome</keyword>
<proteinExistence type="predicted"/>
<organism evidence="1 2">
    <name type="scientific">Coregonus suidteri</name>
    <dbReference type="NCBI Taxonomy" id="861788"/>
    <lineage>
        <taxon>Eukaryota</taxon>
        <taxon>Metazoa</taxon>
        <taxon>Chordata</taxon>
        <taxon>Craniata</taxon>
        <taxon>Vertebrata</taxon>
        <taxon>Euteleostomi</taxon>
        <taxon>Actinopterygii</taxon>
        <taxon>Neopterygii</taxon>
        <taxon>Teleostei</taxon>
        <taxon>Protacanthopterygii</taxon>
        <taxon>Salmoniformes</taxon>
        <taxon>Salmonidae</taxon>
        <taxon>Coregoninae</taxon>
        <taxon>Coregonus</taxon>
    </lineage>
</organism>
<dbReference type="AlphaFoldDB" id="A0AAN8QF20"/>
<sequence length="59" mass="6545">MATNRERQVGQVGHMTGFPPAVYPFAFNSMRNHSPFDLLGNSSLFGRFSTDLPKEMAAL</sequence>
<dbReference type="EMBL" id="JAGTTL010000024">
    <property type="protein sequence ID" value="KAK6303259.1"/>
    <property type="molecule type" value="Genomic_DNA"/>
</dbReference>
<name>A0AAN8QF20_9TELE</name>